<sequence length="83" mass="9773">MVQFKKTSWAGLWQGAFYGFLIWVVWHLSLMPILGTTPAPWQMPFAEHFSEFFGHLIWGWSIAAVGYYMIAKQKVQTLTNQYW</sequence>
<accession>I7KG96</accession>
<gene>
    <name evidence="2" type="ORF">BN55_03945</name>
</gene>
<keyword evidence="3" id="KW-1185">Reference proteome</keyword>
<proteinExistence type="predicted"/>
<dbReference type="Pfam" id="PF07274">
    <property type="entry name" value="DUF1440"/>
    <property type="match status" value="1"/>
</dbReference>
<evidence type="ECO:0008006" key="4">
    <source>
        <dbReference type="Google" id="ProtNLM"/>
    </source>
</evidence>
<name>I7KG96_9LACO</name>
<dbReference type="STRING" id="1423758.FC41_GL000163"/>
<feature type="transmembrane region" description="Helical" evidence="1">
    <location>
        <begin position="52"/>
        <end position="70"/>
    </location>
</feature>
<reference evidence="2 3" key="1">
    <citation type="submission" date="2012-06" db="EMBL/GenBank/DDBJ databases">
        <title>Draft Genome Sequence of Lactobacillus hominis Strain CRBIP 24.179T, isolated from human intestine.</title>
        <authorList>
            <person name="Cousin S."/>
            <person name="Ma L."/>
            <person name="Bizet C."/>
            <person name="Loux V."/>
            <person name="Bouchier C."/>
            <person name="Clermont D."/>
            <person name="Creno S."/>
        </authorList>
    </citation>
    <scope>NUCLEOTIDE SEQUENCE [LARGE SCALE GENOMIC DNA]</scope>
    <source>
        <strain evidence="3">CRBIP 24.179T</strain>
    </source>
</reference>
<protein>
    <recommendedName>
        <fullName evidence="4">Integral membrane protein</fullName>
    </recommendedName>
</protein>
<evidence type="ECO:0000313" key="2">
    <source>
        <dbReference type="EMBL" id="CCI81075.1"/>
    </source>
</evidence>
<organism evidence="2 3">
    <name type="scientific">Lactobacillus hominis DSM 23910 = CRBIP 24.179</name>
    <dbReference type="NCBI Taxonomy" id="1423758"/>
    <lineage>
        <taxon>Bacteria</taxon>
        <taxon>Bacillati</taxon>
        <taxon>Bacillota</taxon>
        <taxon>Bacilli</taxon>
        <taxon>Lactobacillales</taxon>
        <taxon>Lactobacillaceae</taxon>
        <taxon>Lactobacillus</taxon>
    </lineage>
</organism>
<keyword evidence="1" id="KW-1133">Transmembrane helix</keyword>
<keyword evidence="1" id="KW-0812">Transmembrane</keyword>
<keyword evidence="1" id="KW-0472">Membrane</keyword>
<comment type="caution">
    <text evidence="2">The sequence shown here is derived from an EMBL/GenBank/DDBJ whole genome shotgun (WGS) entry which is preliminary data.</text>
</comment>
<feature type="transmembrane region" description="Helical" evidence="1">
    <location>
        <begin position="12"/>
        <end position="32"/>
    </location>
</feature>
<evidence type="ECO:0000313" key="3">
    <source>
        <dbReference type="Proteomes" id="UP000009320"/>
    </source>
</evidence>
<dbReference type="Proteomes" id="UP000009320">
    <property type="component" value="Unassembled WGS sequence"/>
</dbReference>
<evidence type="ECO:0000256" key="1">
    <source>
        <dbReference type="SAM" id="Phobius"/>
    </source>
</evidence>
<dbReference type="AlphaFoldDB" id="I7KG96"/>
<dbReference type="eggNOG" id="COG3477">
    <property type="taxonomic scope" value="Bacteria"/>
</dbReference>
<dbReference type="InterPro" id="IPR009898">
    <property type="entry name" value="DUF1440"/>
</dbReference>
<dbReference type="EMBL" id="CAKE01000001">
    <property type="protein sequence ID" value="CCI81075.1"/>
    <property type="molecule type" value="Genomic_DNA"/>
</dbReference>